<dbReference type="Gene3D" id="1.20.140.70">
    <property type="entry name" value="Oligopeptidase f, N-terminal domain"/>
    <property type="match status" value="1"/>
</dbReference>
<dbReference type="PANTHER" id="PTHR11804:SF84">
    <property type="entry name" value="SACCHAROLYSIN"/>
    <property type="match status" value="1"/>
</dbReference>
<evidence type="ECO:0000256" key="1">
    <source>
        <dbReference type="ARBA" id="ARBA00022670"/>
    </source>
</evidence>
<keyword evidence="10" id="KW-1185">Reference proteome</keyword>
<proteinExistence type="inferred from homology"/>
<dbReference type="Proteomes" id="UP001524478">
    <property type="component" value="Unassembled WGS sequence"/>
</dbReference>
<dbReference type="PANTHER" id="PTHR11804">
    <property type="entry name" value="PROTEASE M3 THIMET OLIGOPEPTIDASE-RELATED"/>
    <property type="match status" value="1"/>
</dbReference>
<feature type="domain" description="Oligopeptidase F N-terminal" evidence="8">
    <location>
        <begin position="117"/>
        <end position="186"/>
    </location>
</feature>
<protein>
    <recommendedName>
        <fullName evidence="6">Oligopeptidase F</fullName>
        <ecNumber evidence="6">3.4.24.-</ecNumber>
    </recommendedName>
</protein>
<feature type="domain" description="Peptidase M3A/M3B catalytic" evidence="7">
    <location>
        <begin position="207"/>
        <end position="587"/>
    </location>
</feature>
<name>A0ABT1SCM6_9FIRM</name>
<evidence type="ECO:0000256" key="5">
    <source>
        <dbReference type="ARBA" id="ARBA00023049"/>
    </source>
</evidence>
<evidence type="ECO:0000259" key="7">
    <source>
        <dbReference type="Pfam" id="PF01432"/>
    </source>
</evidence>
<dbReference type="InterPro" id="IPR042088">
    <property type="entry name" value="OligoPept_F_C"/>
</dbReference>
<dbReference type="Pfam" id="PF01432">
    <property type="entry name" value="Peptidase_M3"/>
    <property type="match status" value="1"/>
</dbReference>
<dbReference type="Gene3D" id="1.10.287.830">
    <property type="entry name" value="putative peptidase helix hairpin domain like"/>
    <property type="match status" value="1"/>
</dbReference>
<organism evidence="9 10">
    <name type="scientific">Tissierella carlieri</name>
    <dbReference type="NCBI Taxonomy" id="689904"/>
    <lineage>
        <taxon>Bacteria</taxon>
        <taxon>Bacillati</taxon>
        <taxon>Bacillota</taxon>
        <taxon>Tissierellia</taxon>
        <taxon>Tissierellales</taxon>
        <taxon>Tissierellaceae</taxon>
        <taxon>Tissierella</taxon>
    </lineage>
</organism>
<dbReference type="InterPro" id="IPR001567">
    <property type="entry name" value="Pept_M3A_M3B_dom"/>
</dbReference>
<evidence type="ECO:0000256" key="6">
    <source>
        <dbReference type="RuleBase" id="RU368091"/>
    </source>
</evidence>
<dbReference type="RefSeq" id="WP_256312009.1">
    <property type="nucleotide sequence ID" value="NZ_JANGAC010000011.1"/>
</dbReference>
<comment type="function">
    <text evidence="6">Has oligopeptidase activity and degrades a variety of small bioactive peptides.</text>
</comment>
<gene>
    <name evidence="9" type="primary">pepF</name>
    <name evidence="9" type="ORF">NE686_14025</name>
</gene>
<comment type="caution">
    <text evidence="9">The sequence shown here is derived from an EMBL/GenBank/DDBJ whole genome shotgun (WGS) entry which is preliminary data.</text>
</comment>
<comment type="similarity">
    <text evidence="6">Belongs to the peptidase M3B family.</text>
</comment>
<dbReference type="EC" id="3.4.24.-" evidence="6"/>
<evidence type="ECO:0000313" key="10">
    <source>
        <dbReference type="Proteomes" id="UP001524478"/>
    </source>
</evidence>
<dbReference type="InterPro" id="IPR004438">
    <property type="entry name" value="Peptidase_M3B"/>
</dbReference>
<evidence type="ECO:0000259" key="8">
    <source>
        <dbReference type="Pfam" id="PF08439"/>
    </source>
</evidence>
<reference evidence="9 10" key="1">
    <citation type="submission" date="2022-06" db="EMBL/GenBank/DDBJ databases">
        <title>Isolation of gut microbiota from human fecal samples.</title>
        <authorList>
            <person name="Pamer E.G."/>
            <person name="Barat B."/>
            <person name="Waligurski E."/>
            <person name="Medina S."/>
            <person name="Paddock L."/>
            <person name="Mostad J."/>
        </authorList>
    </citation>
    <scope>NUCLEOTIDE SEQUENCE [LARGE SCALE GENOMIC DNA]</scope>
    <source>
        <strain evidence="9 10">DFI.7.95</strain>
    </source>
</reference>
<evidence type="ECO:0000313" key="9">
    <source>
        <dbReference type="EMBL" id="MCQ4924215.1"/>
    </source>
</evidence>
<keyword evidence="1 6" id="KW-0645">Protease</keyword>
<comment type="cofactor">
    <cofactor evidence="6">
        <name>Zn(2+)</name>
        <dbReference type="ChEBI" id="CHEBI:29105"/>
    </cofactor>
    <text evidence="6">Binds 1 zinc ion.</text>
</comment>
<evidence type="ECO:0000256" key="2">
    <source>
        <dbReference type="ARBA" id="ARBA00022723"/>
    </source>
</evidence>
<dbReference type="InterPro" id="IPR045090">
    <property type="entry name" value="Pept_M3A_M3B"/>
</dbReference>
<evidence type="ECO:0000256" key="3">
    <source>
        <dbReference type="ARBA" id="ARBA00022801"/>
    </source>
</evidence>
<accession>A0ABT1SCM6</accession>
<evidence type="ECO:0000256" key="4">
    <source>
        <dbReference type="ARBA" id="ARBA00022833"/>
    </source>
</evidence>
<dbReference type="SUPFAM" id="SSF55486">
    <property type="entry name" value="Metalloproteases ('zincins'), catalytic domain"/>
    <property type="match status" value="1"/>
</dbReference>
<dbReference type="Gene3D" id="1.10.1370.20">
    <property type="entry name" value="Oligoendopeptidase f, C-terminal domain"/>
    <property type="match status" value="1"/>
</dbReference>
<keyword evidence="3 6" id="KW-0378">Hydrolase</keyword>
<dbReference type="InterPro" id="IPR013647">
    <property type="entry name" value="OligopepF_N_dom"/>
</dbReference>
<dbReference type="Pfam" id="PF08439">
    <property type="entry name" value="Peptidase_M3_N"/>
    <property type="match status" value="1"/>
</dbReference>
<dbReference type="EMBL" id="JANGAC010000011">
    <property type="protein sequence ID" value="MCQ4924215.1"/>
    <property type="molecule type" value="Genomic_DNA"/>
</dbReference>
<keyword evidence="4 6" id="KW-0862">Zinc</keyword>
<keyword evidence="2 6" id="KW-0479">Metal-binding</keyword>
<keyword evidence="5 6" id="KW-0482">Metalloprotease</keyword>
<dbReference type="CDD" id="cd09608">
    <property type="entry name" value="M3B_PepF"/>
    <property type="match status" value="1"/>
</dbReference>
<sequence length="600" mass="69338">MTSKNEILERKDIPKEKKWDIESMFADFSEWEKSYNNAKEMAKNFESYKEKVVSSSENLYNVLNDMGDLYRITEHLYSYAHMKLDEDTREGNSQALSDKGLGLYVEVGEKTSYVVPEILTLDLATLEKYYEEKPELKLYKKHIDDIMRQKEHVLSAREESILAQMGEVANSPQKIFSMLNNADIKFPTIKDEEGKDVEVTHGNFIPLMESKDRDVRKRAFEALYTTYKGFKNTFAASLNGDLKKNIFNATVRNYKSSREASLDQNNVSLSVYDNLIKSIHNNLDSMYKYMTIRKRALGVEELHMYDLYTPIVKDVDLKIPYEEGVELVKKALVPLGGEYMEAVEEGFSSRWIDVYENRGKRSGAYSGGSYDSKPFILLNYHDTLDNVFTVAHELGHSIHSYFTRKTQPYIYGDYSIFVAEVASTANEALLMDYMLKNVKDKNEKLYLLNHYLESFRTTVFRQTMFAEFEKTINEYLEDGGALTADYLCETYKKINELYYGPDVVVDDEIAMEWARIPHFYYNYYVFQYATGYSAAVALSEKILEEGKPAVDRYINFLKSGSSDYPLNVLKAAGVDMTTEEPVNNAMKLFSKLVDEMDKLI</sequence>
<dbReference type="NCBIfam" id="TIGR00181">
    <property type="entry name" value="pepF"/>
    <property type="match status" value="1"/>
</dbReference>